<dbReference type="Proteomes" id="UP000263642">
    <property type="component" value="Unassembled WGS sequence"/>
</dbReference>
<evidence type="ECO:0000313" key="2">
    <source>
        <dbReference type="EMBL" id="HCO25308.1"/>
    </source>
</evidence>
<feature type="signal peptide" evidence="1">
    <location>
        <begin position="1"/>
        <end position="18"/>
    </location>
</feature>
<keyword evidence="1" id="KW-0732">Signal</keyword>
<evidence type="ECO:0008006" key="4">
    <source>
        <dbReference type="Google" id="ProtNLM"/>
    </source>
</evidence>
<reference evidence="2 3" key="1">
    <citation type="journal article" date="2018" name="Nat. Biotechnol.">
        <title>A standardized bacterial taxonomy based on genome phylogeny substantially revises the tree of life.</title>
        <authorList>
            <person name="Parks D.H."/>
            <person name="Chuvochina M."/>
            <person name="Waite D.W."/>
            <person name="Rinke C."/>
            <person name="Skarshewski A."/>
            <person name="Chaumeil P.A."/>
            <person name="Hugenholtz P."/>
        </authorList>
    </citation>
    <scope>NUCLEOTIDE SEQUENCE [LARGE SCALE GENOMIC DNA]</scope>
    <source>
        <strain evidence="2">UBA9375</strain>
    </source>
</reference>
<proteinExistence type="predicted"/>
<dbReference type="AlphaFoldDB" id="A0A3D3RB35"/>
<evidence type="ECO:0000256" key="1">
    <source>
        <dbReference type="SAM" id="SignalP"/>
    </source>
</evidence>
<sequence length="279" mass="31852">MRLSLLITVMLIYSMSMTGCSGEDQVTNTTSLQDETVEQNLQAPLILEFIQADWHRVSRAADIMERRPQQALPVLVRLLDQDRKVKLQNTADLIYPGAEMFYGHGGIINYDIDQLSVRAGWLLEMITFEDFGFSEPGIDHDQLLSAAIAGKKDVPAADVLEINSDEKQRKEKRSAAVARAKKWWQSNQSGWTRRAALEAAIRSDNPHRVANALEWIRHSEIPINGMSRQWYVKEIYPVVKQIAQSGEEENAEQASLLVENYQIDEWYWYDSKTVTEPAQ</sequence>
<name>A0A3D3RB35_9PLAN</name>
<accession>A0A3D3RB35</accession>
<feature type="chain" id="PRO_5017724729" description="HEAT repeat domain-containing protein" evidence="1">
    <location>
        <begin position="19"/>
        <end position="279"/>
    </location>
</feature>
<organism evidence="2 3">
    <name type="scientific">Gimesia maris</name>
    <dbReference type="NCBI Taxonomy" id="122"/>
    <lineage>
        <taxon>Bacteria</taxon>
        <taxon>Pseudomonadati</taxon>
        <taxon>Planctomycetota</taxon>
        <taxon>Planctomycetia</taxon>
        <taxon>Planctomycetales</taxon>
        <taxon>Planctomycetaceae</taxon>
        <taxon>Gimesia</taxon>
    </lineage>
</organism>
<evidence type="ECO:0000313" key="3">
    <source>
        <dbReference type="Proteomes" id="UP000263642"/>
    </source>
</evidence>
<comment type="caution">
    <text evidence="2">The sequence shown here is derived from an EMBL/GenBank/DDBJ whole genome shotgun (WGS) entry which is preliminary data.</text>
</comment>
<dbReference type="EMBL" id="DQAY01000123">
    <property type="protein sequence ID" value="HCO25308.1"/>
    <property type="molecule type" value="Genomic_DNA"/>
</dbReference>
<gene>
    <name evidence="2" type="ORF">DIT97_20640</name>
</gene>
<dbReference type="PROSITE" id="PS51257">
    <property type="entry name" value="PROKAR_LIPOPROTEIN"/>
    <property type="match status" value="1"/>
</dbReference>
<protein>
    <recommendedName>
        <fullName evidence="4">HEAT repeat domain-containing protein</fullName>
    </recommendedName>
</protein>